<name>A0A1J4JGW2_9EUKA</name>
<dbReference type="InterPro" id="IPR011009">
    <property type="entry name" value="Kinase-like_dom_sf"/>
</dbReference>
<dbReference type="InterPro" id="IPR008271">
    <property type="entry name" value="Ser/Thr_kinase_AS"/>
</dbReference>
<dbReference type="GO" id="GO:0004674">
    <property type="term" value="F:protein serine/threonine kinase activity"/>
    <property type="evidence" value="ECO:0007669"/>
    <property type="project" value="UniProtKB-KW"/>
</dbReference>
<dbReference type="PROSITE" id="PS00107">
    <property type="entry name" value="PROTEIN_KINASE_ATP"/>
    <property type="match status" value="1"/>
</dbReference>
<comment type="similarity">
    <text evidence="4">Belongs to the protein kinase superfamily.</text>
</comment>
<dbReference type="FunFam" id="1.10.510.10:FF:000571">
    <property type="entry name" value="Maternal embryonic leucine zipper kinase"/>
    <property type="match status" value="1"/>
</dbReference>
<dbReference type="GO" id="GO:0005524">
    <property type="term" value="F:ATP binding"/>
    <property type="evidence" value="ECO:0007669"/>
    <property type="project" value="UniProtKB-UniRule"/>
</dbReference>
<reference evidence="6" key="1">
    <citation type="submission" date="2016-10" db="EMBL/GenBank/DDBJ databases">
        <authorList>
            <person name="Benchimol M."/>
            <person name="Almeida L.G."/>
            <person name="Vasconcelos A.T."/>
            <person name="Perreira-Neves A."/>
            <person name="Rosa I.A."/>
            <person name="Tasca T."/>
            <person name="Bogo M.R."/>
            <person name="de Souza W."/>
        </authorList>
    </citation>
    <scope>NUCLEOTIDE SEQUENCE [LARGE SCALE GENOMIC DNA]</scope>
    <source>
        <strain evidence="6">K</strain>
    </source>
</reference>
<evidence type="ECO:0000256" key="4">
    <source>
        <dbReference type="RuleBase" id="RU000304"/>
    </source>
</evidence>
<dbReference type="Pfam" id="PF00069">
    <property type="entry name" value="Pkinase"/>
    <property type="match status" value="1"/>
</dbReference>
<proteinExistence type="inferred from homology"/>
<comment type="caution">
    <text evidence="6">The sequence shown here is derived from an EMBL/GenBank/DDBJ whole genome shotgun (WGS) entry which is preliminary data.</text>
</comment>
<dbReference type="PROSITE" id="PS00108">
    <property type="entry name" value="PROTEIN_KINASE_ST"/>
    <property type="match status" value="1"/>
</dbReference>
<dbReference type="VEuPathDB" id="TrichDB:TRFO_37312"/>
<keyword evidence="2 3" id="KW-0067">ATP-binding</keyword>
<dbReference type="GeneID" id="94846053"/>
<keyword evidence="1 3" id="KW-0547">Nucleotide-binding</keyword>
<protein>
    <submittedName>
        <fullName evidence="6">CAMK family protein kinase</fullName>
    </submittedName>
</protein>
<feature type="binding site" evidence="3">
    <location>
        <position position="88"/>
    </location>
    <ligand>
        <name>ATP</name>
        <dbReference type="ChEBI" id="CHEBI:30616"/>
    </ligand>
</feature>
<evidence type="ECO:0000256" key="2">
    <source>
        <dbReference type="ARBA" id="ARBA00022840"/>
    </source>
</evidence>
<dbReference type="Gene3D" id="1.10.510.10">
    <property type="entry name" value="Transferase(Phosphotransferase) domain 1"/>
    <property type="match status" value="1"/>
</dbReference>
<dbReference type="SUPFAM" id="SSF56112">
    <property type="entry name" value="Protein kinase-like (PK-like)"/>
    <property type="match status" value="1"/>
</dbReference>
<dbReference type="InterPro" id="IPR000719">
    <property type="entry name" value="Prot_kinase_dom"/>
</dbReference>
<dbReference type="Proteomes" id="UP000179807">
    <property type="component" value="Unassembled WGS sequence"/>
</dbReference>
<dbReference type="SMART" id="SM00220">
    <property type="entry name" value="S_TKc"/>
    <property type="match status" value="1"/>
</dbReference>
<dbReference type="AlphaFoldDB" id="A0A1J4JGW2"/>
<dbReference type="PANTHER" id="PTHR24362:SF309">
    <property type="entry name" value="PROTEIN KINASE DOMAIN-CONTAINING PROTEIN"/>
    <property type="match status" value="1"/>
</dbReference>
<evidence type="ECO:0000256" key="3">
    <source>
        <dbReference type="PROSITE-ProRule" id="PRU10141"/>
    </source>
</evidence>
<evidence type="ECO:0000256" key="1">
    <source>
        <dbReference type="ARBA" id="ARBA00022741"/>
    </source>
</evidence>
<keyword evidence="7" id="KW-1185">Reference proteome</keyword>
<evidence type="ECO:0000259" key="5">
    <source>
        <dbReference type="PROSITE" id="PS50011"/>
    </source>
</evidence>
<dbReference type="PROSITE" id="PS50011">
    <property type="entry name" value="PROTEIN_KINASE_DOM"/>
    <property type="match status" value="1"/>
</dbReference>
<dbReference type="EMBL" id="MLAK01001172">
    <property type="protein sequence ID" value="OHS96492.1"/>
    <property type="molecule type" value="Genomic_DNA"/>
</dbReference>
<organism evidence="6 7">
    <name type="scientific">Tritrichomonas foetus</name>
    <dbReference type="NCBI Taxonomy" id="1144522"/>
    <lineage>
        <taxon>Eukaryota</taxon>
        <taxon>Metamonada</taxon>
        <taxon>Parabasalia</taxon>
        <taxon>Tritrichomonadida</taxon>
        <taxon>Tritrichomonadidae</taxon>
        <taxon>Tritrichomonas</taxon>
    </lineage>
</organism>
<dbReference type="InterPro" id="IPR017441">
    <property type="entry name" value="Protein_kinase_ATP_BS"/>
</dbReference>
<sequence>MRSIKGVIFSHSITFKFDRLLYKSNEFSEDIRFHFFFFGLLSSMETKVNIPYGAIIHDYIFQERIGKGGFGAVYMVTSMKFNTEFVAKVILPHDTNVSAAWESFDSEVSALIKLDYPNIIRLYDHFTVDGLFFLILEYCSHGSLYDEVKENGPLKGLRLMTVCQQLISAVYNAHKNNIAHRDIKPQNILLDDFGRVKLADFGISICSNERDTFQDFKCSPAFAPPEVLRKDPHDIFKADLWSLGVTLYFVSTGELPYKFHSKFQILDQMKQLGISITRKSAPNSIFAIIKGFIVYDPAKRMSIDEAYSIIHSEHNERISKAASALSKFPTLKAPPEPEIIRFNSGIKAEGSSLIVKPNLADKPISFGVKVKKRRSNEIRRTNPLIRPSFGSFKNIPIC</sequence>
<dbReference type="PANTHER" id="PTHR24362">
    <property type="entry name" value="SERINE/THREONINE-PROTEIN KINASE NEK"/>
    <property type="match status" value="1"/>
</dbReference>
<keyword evidence="6" id="KW-0418">Kinase</keyword>
<feature type="domain" description="Protein kinase" evidence="5">
    <location>
        <begin position="59"/>
        <end position="314"/>
    </location>
</feature>
<dbReference type="CDD" id="cd14014">
    <property type="entry name" value="STKc_PknB_like"/>
    <property type="match status" value="1"/>
</dbReference>
<keyword evidence="6" id="KW-0808">Transferase</keyword>
<dbReference type="RefSeq" id="XP_068349629.1">
    <property type="nucleotide sequence ID" value="XM_068511349.1"/>
</dbReference>
<gene>
    <name evidence="6" type="ORF">TRFO_37312</name>
</gene>
<evidence type="ECO:0000313" key="6">
    <source>
        <dbReference type="EMBL" id="OHS96492.1"/>
    </source>
</evidence>
<evidence type="ECO:0000313" key="7">
    <source>
        <dbReference type="Proteomes" id="UP000179807"/>
    </source>
</evidence>
<keyword evidence="4" id="KW-0723">Serine/threonine-protein kinase</keyword>
<accession>A0A1J4JGW2</accession>